<evidence type="ECO:0000313" key="2">
    <source>
        <dbReference type="EMBL" id="PYB84505.1"/>
    </source>
</evidence>
<evidence type="ECO:0000256" key="1">
    <source>
        <dbReference type="SAM" id="MobiDB-lite"/>
    </source>
</evidence>
<evidence type="ECO:0000313" key="3">
    <source>
        <dbReference type="Proteomes" id="UP000247620"/>
    </source>
</evidence>
<dbReference type="InterPro" id="IPR003458">
    <property type="entry name" value="Phage_T4_Gp38_tail_assem"/>
</dbReference>
<feature type="region of interest" description="Disordered" evidence="1">
    <location>
        <begin position="86"/>
        <end position="106"/>
    </location>
</feature>
<dbReference type="Proteomes" id="UP000247620">
    <property type="component" value="Unassembled WGS sequence"/>
</dbReference>
<dbReference type="AlphaFoldDB" id="A0A2V4I5I0"/>
<evidence type="ECO:0008006" key="4">
    <source>
        <dbReference type="Google" id="ProtNLM"/>
    </source>
</evidence>
<proteinExistence type="predicted"/>
<protein>
    <recommendedName>
        <fullName evidence="4">Phage tail protein</fullName>
    </recommendedName>
</protein>
<dbReference type="EMBL" id="QJRO01000003">
    <property type="protein sequence ID" value="PYB84505.1"/>
    <property type="molecule type" value="Genomic_DNA"/>
</dbReference>
<reference evidence="2 3" key="1">
    <citation type="submission" date="2018-06" db="EMBL/GenBank/DDBJ databases">
        <title>Pseudomonas diversity within urban Lake Michigan freshwaters.</title>
        <authorList>
            <person name="Batrich M."/>
            <person name="Hatzopoulos T."/>
            <person name="Putonti C."/>
        </authorList>
    </citation>
    <scope>NUCLEOTIDE SEQUENCE [LARGE SCALE GENOMIC DNA]</scope>
    <source>
        <strain evidence="2 3">LBp-160603</strain>
    </source>
</reference>
<accession>A0A2V4I5I0</accession>
<organism evidence="2 3">
    <name type="scientific">Pseudomonas soli</name>
    <dbReference type="NCBI Taxonomy" id="1306993"/>
    <lineage>
        <taxon>Bacteria</taxon>
        <taxon>Pseudomonadati</taxon>
        <taxon>Pseudomonadota</taxon>
        <taxon>Gammaproteobacteria</taxon>
        <taxon>Pseudomonadales</taxon>
        <taxon>Pseudomonadaceae</taxon>
        <taxon>Pseudomonas</taxon>
    </lineage>
</organism>
<comment type="caution">
    <text evidence="2">The sequence shown here is derived from an EMBL/GenBank/DDBJ whole genome shotgun (WGS) entry which is preliminary data.</text>
</comment>
<gene>
    <name evidence="2" type="ORF">DMX07_06150</name>
</gene>
<name>A0A2V4I5I0_9PSED</name>
<dbReference type="Pfam" id="PF02413">
    <property type="entry name" value="Caudo_TAP"/>
    <property type="match status" value="1"/>
</dbReference>
<sequence>MVLGKVVSVEGGFSVGWPPPPEEVPPTVEELRVSALAQRDRLLSLATVRMAPYQDAVDLDAATDHERTTLKAWKLHRVELNRIEQQSGFPEQVEWPPSPDAIATPS</sequence>